<evidence type="ECO:0000256" key="3">
    <source>
        <dbReference type="ARBA" id="ARBA00023015"/>
    </source>
</evidence>
<feature type="domain" description="HTH LytTR-type" evidence="6">
    <location>
        <begin position="43"/>
        <end position="146"/>
    </location>
</feature>
<dbReference type="GO" id="GO:0003677">
    <property type="term" value="F:DNA binding"/>
    <property type="evidence" value="ECO:0007669"/>
    <property type="project" value="UniProtKB-KW"/>
</dbReference>
<dbReference type="SMART" id="SM00850">
    <property type="entry name" value="LytTR"/>
    <property type="match status" value="1"/>
</dbReference>
<reference evidence="7 8" key="1">
    <citation type="journal article" date="2016" name="Front. Microbiol.">
        <title>Comprehensive Phylogenetic Analysis of Bovine Non-aureus Staphylococci Species Based on Whole-Genome Sequencing.</title>
        <authorList>
            <person name="Naushad S."/>
            <person name="Barkema H.W."/>
            <person name="Luby C."/>
            <person name="Condas L.A."/>
            <person name="Nobrega D.B."/>
            <person name="Carson D.A."/>
            <person name="De Buck J."/>
        </authorList>
    </citation>
    <scope>NUCLEOTIDE SEQUENCE [LARGE SCALE GENOMIC DNA]</scope>
    <source>
        <strain evidence="7 8">SNUC 4337</strain>
    </source>
</reference>
<accession>A0A2T4S8E5</accession>
<dbReference type="RefSeq" id="WP_057534276.1">
    <property type="nucleotide sequence ID" value="NZ_PZHR01000081.1"/>
</dbReference>
<dbReference type="PANTHER" id="PTHR37299">
    <property type="entry name" value="TRANSCRIPTIONAL REGULATOR-RELATED"/>
    <property type="match status" value="1"/>
</dbReference>
<evidence type="ECO:0000256" key="4">
    <source>
        <dbReference type="ARBA" id="ARBA00023125"/>
    </source>
</evidence>
<dbReference type="Proteomes" id="UP000240400">
    <property type="component" value="Unassembled WGS sequence"/>
</dbReference>
<keyword evidence="4" id="KW-0238">DNA-binding</keyword>
<comment type="caution">
    <text evidence="7">The sequence shown here is derived from an EMBL/GenBank/DDBJ whole genome shotgun (WGS) entry which is preliminary data.</text>
</comment>
<dbReference type="InterPro" id="IPR046947">
    <property type="entry name" value="LytR-like"/>
</dbReference>
<dbReference type="GO" id="GO:0000156">
    <property type="term" value="F:phosphorelay response regulator activity"/>
    <property type="evidence" value="ECO:0007669"/>
    <property type="project" value="InterPro"/>
</dbReference>
<dbReference type="PROSITE" id="PS50930">
    <property type="entry name" value="HTH_LYTTR"/>
    <property type="match status" value="1"/>
</dbReference>
<sequence length="146" mass="17403">MKVTIEYNNNLSEDEMIIQANPQIQDLSAITNIIEQRYSTSIFRGKKNEQIYFIRQPDIVCFRIENKVLYFYTATEKYSLNSRLYSVKKQLTANFLQISKSEIINVDYINYLQLNRNGTIEIKFKNNDFTYSSRRYLKIIKEALKL</sequence>
<evidence type="ECO:0000256" key="1">
    <source>
        <dbReference type="ARBA" id="ARBA00004496"/>
    </source>
</evidence>
<evidence type="ECO:0000313" key="7">
    <source>
        <dbReference type="EMBL" id="PTK57901.1"/>
    </source>
</evidence>
<dbReference type="Gene3D" id="2.40.50.1020">
    <property type="entry name" value="LytTr DNA-binding domain"/>
    <property type="match status" value="1"/>
</dbReference>
<evidence type="ECO:0000256" key="5">
    <source>
        <dbReference type="ARBA" id="ARBA00023163"/>
    </source>
</evidence>
<dbReference type="OrthoDB" id="9808614at2"/>
<evidence type="ECO:0000313" key="8">
    <source>
        <dbReference type="Proteomes" id="UP000240400"/>
    </source>
</evidence>
<keyword evidence="5" id="KW-0804">Transcription</keyword>
<dbReference type="Pfam" id="PF04397">
    <property type="entry name" value="LytTR"/>
    <property type="match status" value="1"/>
</dbReference>
<evidence type="ECO:0000256" key="2">
    <source>
        <dbReference type="ARBA" id="ARBA00022490"/>
    </source>
</evidence>
<evidence type="ECO:0000259" key="6">
    <source>
        <dbReference type="PROSITE" id="PS50930"/>
    </source>
</evidence>
<keyword evidence="2" id="KW-0963">Cytoplasm</keyword>
<dbReference type="AlphaFoldDB" id="A0A2T4S8E5"/>
<comment type="subcellular location">
    <subcellularLocation>
        <location evidence="1">Cytoplasm</location>
    </subcellularLocation>
</comment>
<gene>
    <name evidence="7" type="ORF">BUZ61_11480</name>
</gene>
<protein>
    <submittedName>
        <fullName evidence="7">LytTR family transcriptional regulator</fullName>
    </submittedName>
</protein>
<dbReference type="EMBL" id="PZHR01000081">
    <property type="protein sequence ID" value="PTK57901.1"/>
    <property type="molecule type" value="Genomic_DNA"/>
</dbReference>
<organism evidence="7 8">
    <name type="scientific">Staphylococcus nepalensis</name>
    <dbReference type="NCBI Taxonomy" id="214473"/>
    <lineage>
        <taxon>Bacteria</taxon>
        <taxon>Bacillati</taxon>
        <taxon>Bacillota</taxon>
        <taxon>Bacilli</taxon>
        <taxon>Bacillales</taxon>
        <taxon>Staphylococcaceae</taxon>
        <taxon>Staphylococcus</taxon>
    </lineage>
</organism>
<name>A0A2T4S8E5_9STAP</name>
<proteinExistence type="predicted"/>
<dbReference type="PANTHER" id="PTHR37299:SF2">
    <property type="entry name" value="HTH LYTTR-TYPE DOMAIN-CONTAINING PROTEIN"/>
    <property type="match status" value="1"/>
</dbReference>
<dbReference type="InterPro" id="IPR007492">
    <property type="entry name" value="LytTR_DNA-bd_dom"/>
</dbReference>
<keyword evidence="3" id="KW-0805">Transcription regulation</keyword>
<dbReference type="GO" id="GO:0005737">
    <property type="term" value="C:cytoplasm"/>
    <property type="evidence" value="ECO:0007669"/>
    <property type="project" value="UniProtKB-SubCell"/>
</dbReference>